<dbReference type="AlphaFoldDB" id="A0A9P9F3P3"/>
<evidence type="ECO:0000256" key="6">
    <source>
        <dbReference type="ARBA" id="ARBA00023163"/>
    </source>
</evidence>
<evidence type="ECO:0000256" key="5">
    <source>
        <dbReference type="ARBA" id="ARBA00023015"/>
    </source>
</evidence>
<evidence type="ECO:0000313" key="10">
    <source>
        <dbReference type="EMBL" id="KAH7152072.1"/>
    </source>
</evidence>
<comment type="subcellular location">
    <subcellularLocation>
        <location evidence="1">Nucleus</location>
    </subcellularLocation>
</comment>
<accession>A0A9P9F3P3</accession>
<evidence type="ECO:0000256" key="7">
    <source>
        <dbReference type="ARBA" id="ARBA00023242"/>
    </source>
</evidence>
<evidence type="ECO:0000256" key="4">
    <source>
        <dbReference type="ARBA" id="ARBA00022833"/>
    </source>
</evidence>
<proteinExistence type="predicted"/>
<reference evidence="10" key="1">
    <citation type="journal article" date="2021" name="Nat. Commun.">
        <title>Genetic determinants of endophytism in the Arabidopsis root mycobiome.</title>
        <authorList>
            <person name="Mesny F."/>
            <person name="Miyauchi S."/>
            <person name="Thiergart T."/>
            <person name="Pickel B."/>
            <person name="Atanasova L."/>
            <person name="Karlsson M."/>
            <person name="Huettel B."/>
            <person name="Barry K.W."/>
            <person name="Haridas S."/>
            <person name="Chen C."/>
            <person name="Bauer D."/>
            <person name="Andreopoulos W."/>
            <person name="Pangilinan J."/>
            <person name="LaButti K."/>
            <person name="Riley R."/>
            <person name="Lipzen A."/>
            <person name="Clum A."/>
            <person name="Drula E."/>
            <person name="Henrissat B."/>
            <person name="Kohler A."/>
            <person name="Grigoriev I.V."/>
            <person name="Martin F.M."/>
            <person name="Hacquard S."/>
        </authorList>
    </citation>
    <scope>NUCLEOTIDE SEQUENCE</scope>
    <source>
        <strain evidence="10">MPI-CAGE-AT-0021</strain>
    </source>
</reference>
<organism evidence="10 11">
    <name type="scientific">Dactylonectria estremocensis</name>
    <dbReference type="NCBI Taxonomy" id="1079267"/>
    <lineage>
        <taxon>Eukaryota</taxon>
        <taxon>Fungi</taxon>
        <taxon>Dikarya</taxon>
        <taxon>Ascomycota</taxon>
        <taxon>Pezizomycotina</taxon>
        <taxon>Sordariomycetes</taxon>
        <taxon>Hypocreomycetidae</taxon>
        <taxon>Hypocreales</taxon>
        <taxon>Nectriaceae</taxon>
        <taxon>Dactylonectria</taxon>
    </lineage>
</organism>
<sequence length="292" mass="32324">MTDGNIVVGGGALAPSSSSLSSVGDPVLADPALPDHSADKMPPVENIKLSSPSSTKVSPVIAKSNTKKKRVVVKRVAKKSRWDAESLLSDPKSPLASADLRTILSNPMAWDVLDKEEQAEILALFPDEQHVLGAGTPDACPDFASLMNDDSFRHDCAAYTENIAQGRHEPDWLASAWAAHERRMAGDFNEHLETKFVDDWEVELPPELQSKQRPVPTIDASESDTKMKDPETEQDEEKKPDKEEVDELQAANIDQKEPEMERRVDQKVMAVCRPRRSTKLVNYDEKSEDELA</sequence>
<keyword evidence="7" id="KW-0539">Nucleus</keyword>
<keyword evidence="2" id="KW-0479">Metal-binding</keyword>
<evidence type="ECO:0000256" key="1">
    <source>
        <dbReference type="ARBA" id="ARBA00004123"/>
    </source>
</evidence>
<dbReference type="GO" id="GO:0008270">
    <property type="term" value="F:zinc ion binding"/>
    <property type="evidence" value="ECO:0007669"/>
    <property type="project" value="UniProtKB-KW"/>
</dbReference>
<dbReference type="InterPro" id="IPR044867">
    <property type="entry name" value="DEUBAD_dom"/>
</dbReference>
<comment type="caution">
    <text evidence="10">The sequence shown here is derived from an EMBL/GenBank/DDBJ whole genome shotgun (WGS) entry which is preliminary data.</text>
</comment>
<keyword evidence="5" id="KW-0805">Transcription regulation</keyword>
<evidence type="ECO:0000313" key="11">
    <source>
        <dbReference type="Proteomes" id="UP000717696"/>
    </source>
</evidence>
<keyword evidence="4" id="KW-0862">Zinc</keyword>
<feature type="compositionally biased region" description="Basic and acidic residues" evidence="8">
    <location>
        <begin position="254"/>
        <end position="266"/>
    </location>
</feature>
<evidence type="ECO:0000256" key="3">
    <source>
        <dbReference type="ARBA" id="ARBA00022771"/>
    </source>
</evidence>
<protein>
    <submittedName>
        <fullName evidence="10">Asx homology domain-containing protein</fullName>
    </submittedName>
</protein>
<dbReference type="Proteomes" id="UP000717696">
    <property type="component" value="Unassembled WGS sequence"/>
</dbReference>
<feature type="compositionally biased region" description="Basic and acidic residues" evidence="8">
    <location>
        <begin position="223"/>
        <end position="242"/>
    </location>
</feature>
<gene>
    <name evidence="10" type="ORF">B0J13DRAFT_605135</name>
</gene>
<dbReference type="GO" id="GO:0005634">
    <property type="term" value="C:nucleus"/>
    <property type="evidence" value="ECO:0007669"/>
    <property type="project" value="UniProtKB-SubCell"/>
</dbReference>
<feature type="region of interest" description="Disordered" evidence="8">
    <location>
        <begin position="205"/>
        <end position="292"/>
    </location>
</feature>
<dbReference type="Pfam" id="PF13919">
    <property type="entry name" value="ASXH"/>
    <property type="match status" value="1"/>
</dbReference>
<name>A0A9P9F3P3_9HYPO</name>
<evidence type="ECO:0000256" key="2">
    <source>
        <dbReference type="ARBA" id="ARBA00022723"/>
    </source>
</evidence>
<dbReference type="EMBL" id="JAGMUU010000005">
    <property type="protein sequence ID" value="KAH7152072.1"/>
    <property type="molecule type" value="Genomic_DNA"/>
</dbReference>
<dbReference type="PROSITE" id="PS51916">
    <property type="entry name" value="DEUBAD"/>
    <property type="match status" value="1"/>
</dbReference>
<feature type="domain" description="DEUBAD" evidence="9">
    <location>
        <begin position="91"/>
        <end position="205"/>
    </location>
</feature>
<dbReference type="OrthoDB" id="2289918at2759"/>
<evidence type="ECO:0000259" key="9">
    <source>
        <dbReference type="PROSITE" id="PS51916"/>
    </source>
</evidence>
<keyword evidence="3" id="KW-0863">Zinc-finger</keyword>
<feature type="compositionally biased region" description="Polar residues" evidence="8">
    <location>
        <begin position="48"/>
        <end position="57"/>
    </location>
</feature>
<keyword evidence="11" id="KW-1185">Reference proteome</keyword>
<keyword evidence="6" id="KW-0804">Transcription</keyword>
<evidence type="ECO:0000256" key="8">
    <source>
        <dbReference type="SAM" id="MobiDB-lite"/>
    </source>
</evidence>
<feature type="region of interest" description="Disordered" evidence="8">
    <location>
        <begin position="1"/>
        <end position="62"/>
    </location>
</feature>
<feature type="compositionally biased region" description="Low complexity" evidence="8">
    <location>
        <begin position="13"/>
        <end position="27"/>
    </location>
</feature>
<dbReference type="InterPro" id="IPR028020">
    <property type="entry name" value="ASX_DEUBAD_dom"/>
</dbReference>